<dbReference type="EC" id="1.1.1.100" evidence="4"/>
<organism evidence="4 5">
    <name type="scientific">Glycomyces tritici</name>
    <dbReference type="NCBI Taxonomy" id="2665176"/>
    <lineage>
        <taxon>Bacteria</taxon>
        <taxon>Bacillati</taxon>
        <taxon>Actinomycetota</taxon>
        <taxon>Actinomycetes</taxon>
        <taxon>Glycomycetales</taxon>
        <taxon>Glycomycetaceae</taxon>
        <taxon>Glycomyces</taxon>
    </lineage>
</organism>
<proteinExistence type="inferred from homology"/>
<accession>A0ABT7YYW0</accession>
<dbReference type="Proteomes" id="UP001171902">
    <property type="component" value="Unassembled WGS sequence"/>
</dbReference>
<evidence type="ECO:0000256" key="1">
    <source>
        <dbReference type="ARBA" id="ARBA00006484"/>
    </source>
</evidence>
<protein>
    <submittedName>
        <fullName evidence="4">3-oxoacyl-ACP reductase FabG</fullName>
        <ecNumber evidence="4">1.1.1.100</ecNumber>
    </submittedName>
</protein>
<dbReference type="PROSITE" id="PS00061">
    <property type="entry name" value="ADH_SHORT"/>
    <property type="match status" value="1"/>
</dbReference>
<dbReference type="InterPro" id="IPR036291">
    <property type="entry name" value="NAD(P)-bd_dom_sf"/>
</dbReference>
<sequence length="236" mass="24641">MNERPVALVTGGTRGIGLAAAKALLADGYEVAVCSRGKADEPEPGMRHYTADVADLAACRELVAAVEEELGTVDVLVNSAGIVRDAPLITMSDSDWNDVLRTNLDGTYHMCRAVAFSMMKRRSGAIVNLSSVAGIYGNATQANYAASKAGIIGLSKAMSKELGRFGIRVNVVAPGFIATDMTEGLADAVKRKAVEHIPLGRMGTAEEVAHLVAFLASDRAAYMTGSVVSVDGGIIL</sequence>
<dbReference type="InterPro" id="IPR057326">
    <property type="entry name" value="KR_dom"/>
</dbReference>
<dbReference type="RefSeq" id="WP_289960106.1">
    <property type="nucleotide sequence ID" value="NZ_JAUEMJ010000017.1"/>
</dbReference>
<dbReference type="GO" id="GO:0004316">
    <property type="term" value="F:3-oxoacyl-[acyl-carrier-protein] reductase (NADPH) activity"/>
    <property type="evidence" value="ECO:0007669"/>
    <property type="project" value="UniProtKB-EC"/>
</dbReference>
<evidence type="ECO:0000313" key="5">
    <source>
        <dbReference type="Proteomes" id="UP001171902"/>
    </source>
</evidence>
<dbReference type="InterPro" id="IPR020904">
    <property type="entry name" value="Sc_DH/Rdtase_CS"/>
</dbReference>
<comment type="caution">
    <text evidence="4">The sequence shown here is derived from an EMBL/GenBank/DDBJ whole genome shotgun (WGS) entry which is preliminary data.</text>
</comment>
<dbReference type="InterPro" id="IPR002347">
    <property type="entry name" value="SDR_fam"/>
</dbReference>
<name>A0ABT7YYW0_9ACTN</name>
<dbReference type="Pfam" id="PF13561">
    <property type="entry name" value="adh_short_C2"/>
    <property type="match status" value="1"/>
</dbReference>
<evidence type="ECO:0000256" key="2">
    <source>
        <dbReference type="ARBA" id="ARBA00023002"/>
    </source>
</evidence>
<dbReference type="Gene3D" id="3.40.50.720">
    <property type="entry name" value="NAD(P)-binding Rossmann-like Domain"/>
    <property type="match status" value="1"/>
</dbReference>
<reference evidence="4" key="1">
    <citation type="submission" date="2023-06" db="EMBL/GenBank/DDBJ databases">
        <title>Gycomyces niveus sp.nov., a novel actinomycete isolated from soil in Shouguang.</title>
        <authorList>
            <person name="Yang X."/>
            <person name="Zhao J."/>
        </authorList>
    </citation>
    <scope>NUCLEOTIDE SEQUENCE</scope>
    <source>
        <strain evidence="4">NEAU C2</strain>
    </source>
</reference>
<keyword evidence="2 4" id="KW-0560">Oxidoreductase</keyword>
<keyword evidence="5" id="KW-1185">Reference proteome</keyword>
<dbReference type="PRINTS" id="PR00080">
    <property type="entry name" value="SDRFAMILY"/>
</dbReference>
<dbReference type="SUPFAM" id="SSF51735">
    <property type="entry name" value="NAD(P)-binding Rossmann-fold domains"/>
    <property type="match status" value="1"/>
</dbReference>
<dbReference type="PANTHER" id="PTHR42760:SF133">
    <property type="entry name" value="3-OXOACYL-[ACYL-CARRIER-PROTEIN] REDUCTASE"/>
    <property type="match status" value="1"/>
</dbReference>
<feature type="domain" description="Ketoreductase" evidence="3">
    <location>
        <begin position="5"/>
        <end position="175"/>
    </location>
</feature>
<dbReference type="EMBL" id="JAUEMJ010000017">
    <property type="protein sequence ID" value="MDN3243796.1"/>
    <property type="molecule type" value="Genomic_DNA"/>
</dbReference>
<evidence type="ECO:0000313" key="4">
    <source>
        <dbReference type="EMBL" id="MDN3243796.1"/>
    </source>
</evidence>
<dbReference type="NCBIfam" id="NF009466">
    <property type="entry name" value="PRK12826.1-2"/>
    <property type="match status" value="1"/>
</dbReference>
<evidence type="ECO:0000259" key="3">
    <source>
        <dbReference type="SMART" id="SM00822"/>
    </source>
</evidence>
<dbReference type="PRINTS" id="PR00081">
    <property type="entry name" value="GDHRDH"/>
</dbReference>
<dbReference type="PANTHER" id="PTHR42760">
    <property type="entry name" value="SHORT-CHAIN DEHYDROGENASES/REDUCTASES FAMILY MEMBER"/>
    <property type="match status" value="1"/>
</dbReference>
<comment type="similarity">
    <text evidence="1">Belongs to the short-chain dehydrogenases/reductases (SDR) family.</text>
</comment>
<gene>
    <name evidence="4" type="primary">fabG</name>
    <name evidence="4" type="ORF">QWI33_29065</name>
</gene>
<dbReference type="SMART" id="SM00822">
    <property type="entry name" value="PKS_KR"/>
    <property type="match status" value="1"/>
</dbReference>